<reference evidence="1 2" key="1">
    <citation type="journal article" date="2015" name="Genome Announc.">
        <title>Complete genome sequences for 35 biothreat assay-relevant bacillus species.</title>
        <authorList>
            <person name="Johnson S.L."/>
            <person name="Daligault H.E."/>
            <person name="Davenport K.W."/>
            <person name="Jaissle J."/>
            <person name="Frey K.G."/>
            <person name="Ladner J.T."/>
            <person name="Broomall S.M."/>
            <person name="Bishop-Lilly K.A."/>
            <person name="Bruce D.C."/>
            <person name="Gibbons H.S."/>
            <person name="Coyne S.R."/>
            <person name="Lo C.C."/>
            <person name="Meincke L."/>
            <person name="Munk A.C."/>
            <person name="Koroleva G.I."/>
            <person name="Rosenzweig C.N."/>
            <person name="Palacios G.F."/>
            <person name="Redden C.L."/>
            <person name="Minogue T.D."/>
            <person name="Chain P.S."/>
        </authorList>
    </citation>
    <scope>NUCLEOTIDE SEQUENCE [LARGE SCALE GENOMIC DNA]</scope>
    <source>
        <strain evidence="1 2">03BB108</strain>
    </source>
</reference>
<accession>A0AAN0SSA9</accession>
<dbReference type="EMBL" id="CP009640">
    <property type="protein sequence ID" value="AJI09122.1"/>
    <property type="molecule type" value="Genomic_DNA"/>
</dbReference>
<evidence type="ECO:0000313" key="2">
    <source>
        <dbReference type="Proteomes" id="UP000031861"/>
    </source>
</evidence>
<dbReference type="AlphaFoldDB" id="A0AAN0SSA9"/>
<evidence type="ECO:0000313" key="1">
    <source>
        <dbReference type="EMBL" id="AJI09122.1"/>
    </source>
</evidence>
<dbReference type="Proteomes" id="UP000031861">
    <property type="component" value="Plasmid pBFI_3"/>
</dbReference>
<geneLocation type="plasmid" evidence="1 2">
    <name>pBFI_3</name>
</geneLocation>
<sequence length="53" mass="6096">MEAKEWSYFAERIVLYANAMKEGAVNQDLQKSYSSLKAIVNELTTVLEKLDQK</sequence>
<dbReference type="RefSeq" id="WP_001996292.1">
    <property type="nucleotide sequence ID" value="NZ_CP009640.1"/>
</dbReference>
<keyword evidence="1" id="KW-0614">Plasmid</keyword>
<organism evidence="1 2">
    <name type="scientific">Bacillus cereus 03BB108</name>
    <dbReference type="NCBI Taxonomy" id="451709"/>
    <lineage>
        <taxon>Bacteria</taxon>
        <taxon>Bacillati</taxon>
        <taxon>Bacillota</taxon>
        <taxon>Bacilli</taxon>
        <taxon>Bacillales</taxon>
        <taxon>Bacillaceae</taxon>
        <taxon>Bacillus</taxon>
        <taxon>Bacillus cereus group</taxon>
    </lineage>
</organism>
<name>A0AAN0SSA9_BACCE</name>
<proteinExistence type="predicted"/>
<gene>
    <name evidence="1" type="ORF">AK40_6131</name>
</gene>
<protein>
    <submittedName>
        <fullName evidence="1">Uncharacterized protein</fullName>
    </submittedName>
</protein>